<dbReference type="NCBIfam" id="NF010480">
    <property type="entry name" value="PRK13905.1"/>
    <property type="match status" value="1"/>
</dbReference>
<dbReference type="GO" id="GO:0005829">
    <property type="term" value="C:cytosol"/>
    <property type="evidence" value="ECO:0007669"/>
    <property type="project" value="TreeGrafter"/>
</dbReference>
<dbReference type="Gene3D" id="3.90.78.10">
    <property type="entry name" value="UDP-N-acetylenolpyruvoylglucosamine reductase, C-terminal domain"/>
    <property type="match status" value="1"/>
</dbReference>
<comment type="function">
    <text evidence="2 19">Cell wall formation.</text>
</comment>
<dbReference type="AlphaFoldDB" id="A0A285MYR8"/>
<dbReference type="InterPro" id="IPR016166">
    <property type="entry name" value="FAD-bd_PCMH"/>
</dbReference>
<evidence type="ECO:0000256" key="5">
    <source>
        <dbReference type="ARBA" id="ARBA00012518"/>
    </source>
</evidence>
<evidence type="ECO:0000256" key="3">
    <source>
        <dbReference type="ARBA" id="ARBA00004496"/>
    </source>
</evidence>
<evidence type="ECO:0000256" key="16">
    <source>
        <dbReference type="ARBA" id="ARBA00023316"/>
    </source>
</evidence>
<evidence type="ECO:0000256" key="4">
    <source>
        <dbReference type="ARBA" id="ARBA00004752"/>
    </source>
</evidence>
<comment type="pathway">
    <text evidence="4 19">Cell wall biogenesis; peptidoglycan biosynthesis.</text>
</comment>
<evidence type="ECO:0000256" key="12">
    <source>
        <dbReference type="ARBA" id="ARBA00022960"/>
    </source>
</evidence>
<dbReference type="InterPro" id="IPR003170">
    <property type="entry name" value="MurB"/>
</dbReference>
<dbReference type="Proteomes" id="UP000219036">
    <property type="component" value="Unassembled WGS sequence"/>
</dbReference>
<keyword evidence="15 19" id="KW-0131">Cell cycle</keyword>
<keyword evidence="11 19" id="KW-0521">NADP</keyword>
<dbReference type="PANTHER" id="PTHR21071">
    <property type="entry name" value="UDP-N-ACETYLENOLPYRUVOYLGLUCOSAMINE REDUCTASE"/>
    <property type="match status" value="1"/>
</dbReference>
<feature type="active site" evidence="19">
    <location>
        <position position="285"/>
    </location>
</feature>
<keyword evidence="13 19" id="KW-0573">Peptidoglycan synthesis</keyword>
<keyword evidence="10 19" id="KW-0274">FAD</keyword>
<dbReference type="InterPro" id="IPR006094">
    <property type="entry name" value="Oxid_FAD_bind_N"/>
</dbReference>
<keyword evidence="12 19" id="KW-0133">Cell shape</keyword>
<dbReference type="Pfam" id="PF02873">
    <property type="entry name" value="MurB_C"/>
    <property type="match status" value="1"/>
</dbReference>
<evidence type="ECO:0000256" key="7">
    <source>
        <dbReference type="ARBA" id="ARBA00022490"/>
    </source>
</evidence>
<dbReference type="InterPro" id="IPR011601">
    <property type="entry name" value="MurB_C"/>
</dbReference>
<dbReference type="HAMAP" id="MF_00037">
    <property type="entry name" value="MurB"/>
    <property type="match status" value="1"/>
</dbReference>
<dbReference type="EMBL" id="OBEI01000001">
    <property type="protein sequence ID" value="SNZ02349.1"/>
    <property type="molecule type" value="Genomic_DNA"/>
</dbReference>
<keyword evidence="16 19" id="KW-0961">Cell wall biogenesis/degradation</keyword>
<dbReference type="SUPFAM" id="SSF56176">
    <property type="entry name" value="FAD-binding/transporter-associated domain-like"/>
    <property type="match status" value="1"/>
</dbReference>
<dbReference type="InterPro" id="IPR016167">
    <property type="entry name" value="FAD-bd_PCMH_sub1"/>
</dbReference>
<dbReference type="InterPro" id="IPR036318">
    <property type="entry name" value="FAD-bd_PCMH-like_sf"/>
</dbReference>
<dbReference type="SUPFAM" id="SSF56194">
    <property type="entry name" value="Uridine diphospho-N-Acetylenolpyruvylglucosamine reductase, MurB, C-terminal domain"/>
    <property type="match status" value="1"/>
</dbReference>
<evidence type="ECO:0000256" key="14">
    <source>
        <dbReference type="ARBA" id="ARBA00023002"/>
    </source>
</evidence>
<dbReference type="OrthoDB" id="9804753at2"/>
<dbReference type="Pfam" id="PF01565">
    <property type="entry name" value="FAD_binding_4"/>
    <property type="match status" value="1"/>
</dbReference>
<organism evidence="21 22">
    <name type="scientific">Persephonella hydrogeniphila</name>
    <dbReference type="NCBI Taxonomy" id="198703"/>
    <lineage>
        <taxon>Bacteria</taxon>
        <taxon>Pseudomonadati</taxon>
        <taxon>Aquificota</taxon>
        <taxon>Aquificia</taxon>
        <taxon>Aquificales</taxon>
        <taxon>Hydrogenothermaceae</taxon>
        <taxon>Persephonella</taxon>
    </lineage>
</organism>
<evidence type="ECO:0000259" key="20">
    <source>
        <dbReference type="PROSITE" id="PS51387"/>
    </source>
</evidence>
<dbReference type="Gene3D" id="3.30.465.10">
    <property type="match status" value="1"/>
</dbReference>
<protein>
    <recommendedName>
        <fullName evidence="6 19">UDP-N-acetylenolpyruvoylglucosamine reductase</fullName>
        <ecNumber evidence="5 19">1.3.1.98</ecNumber>
    </recommendedName>
    <alternativeName>
        <fullName evidence="17 19">UDP-N-acetylmuramate dehydrogenase</fullName>
    </alternativeName>
</protein>
<evidence type="ECO:0000256" key="8">
    <source>
        <dbReference type="ARBA" id="ARBA00022618"/>
    </source>
</evidence>
<reference evidence="22" key="1">
    <citation type="submission" date="2017-09" db="EMBL/GenBank/DDBJ databases">
        <authorList>
            <person name="Varghese N."/>
            <person name="Submissions S."/>
        </authorList>
    </citation>
    <scope>NUCLEOTIDE SEQUENCE [LARGE SCALE GENOMIC DNA]</scope>
    <source>
        <strain evidence="22">DSM 15103</strain>
    </source>
</reference>
<evidence type="ECO:0000256" key="10">
    <source>
        <dbReference type="ARBA" id="ARBA00022827"/>
    </source>
</evidence>
<dbReference type="PANTHER" id="PTHR21071:SF4">
    <property type="entry name" value="UDP-N-ACETYLENOLPYRUVOYLGLUCOSAMINE REDUCTASE"/>
    <property type="match status" value="1"/>
</dbReference>
<keyword evidence="8 19" id="KW-0132">Cell division</keyword>
<feature type="domain" description="FAD-binding PCMH-type" evidence="20">
    <location>
        <begin position="20"/>
        <end position="187"/>
    </location>
</feature>
<dbReference type="GO" id="GO:0051301">
    <property type="term" value="P:cell division"/>
    <property type="evidence" value="ECO:0007669"/>
    <property type="project" value="UniProtKB-KW"/>
</dbReference>
<comment type="similarity">
    <text evidence="19">Belongs to the MurB family.</text>
</comment>
<evidence type="ECO:0000256" key="11">
    <source>
        <dbReference type="ARBA" id="ARBA00022857"/>
    </source>
</evidence>
<feature type="active site" evidence="19">
    <location>
        <position position="167"/>
    </location>
</feature>
<dbReference type="PROSITE" id="PS51387">
    <property type="entry name" value="FAD_PCMH"/>
    <property type="match status" value="1"/>
</dbReference>
<evidence type="ECO:0000256" key="19">
    <source>
        <dbReference type="HAMAP-Rule" id="MF_00037"/>
    </source>
</evidence>
<evidence type="ECO:0000313" key="22">
    <source>
        <dbReference type="Proteomes" id="UP000219036"/>
    </source>
</evidence>
<evidence type="ECO:0000256" key="15">
    <source>
        <dbReference type="ARBA" id="ARBA00023306"/>
    </source>
</evidence>
<comment type="cofactor">
    <cofactor evidence="1 19">
        <name>FAD</name>
        <dbReference type="ChEBI" id="CHEBI:57692"/>
    </cofactor>
</comment>
<dbReference type="InterPro" id="IPR016169">
    <property type="entry name" value="FAD-bd_PCMH_sub2"/>
</dbReference>
<keyword evidence="22" id="KW-1185">Reference proteome</keyword>
<dbReference type="UniPathway" id="UPA00219"/>
<dbReference type="RefSeq" id="WP_096999305.1">
    <property type="nucleotide sequence ID" value="NZ_OBEI01000001.1"/>
</dbReference>
<feature type="active site" description="Proton donor" evidence="19">
    <location>
        <position position="215"/>
    </location>
</feature>
<evidence type="ECO:0000256" key="1">
    <source>
        <dbReference type="ARBA" id="ARBA00001974"/>
    </source>
</evidence>
<keyword evidence="7 19" id="KW-0963">Cytoplasm</keyword>
<dbReference type="GO" id="GO:0009252">
    <property type="term" value="P:peptidoglycan biosynthetic process"/>
    <property type="evidence" value="ECO:0007669"/>
    <property type="project" value="UniProtKB-UniRule"/>
</dbReference>
<gene>
    <name evidence="19" type="primary">murB</name>
    <name evidence="21" type="ORF">SAMN06265182_0098</name>
</gene>
<evidence type="ECO:0000256" key="6">
    <source>
        <dbReference type="ARBA" id="ARBA00015188"/>
    </source>
</evidence>
<evidence type="ECO:0000256" key="2">
    <source>
        <dbReference type="ARBA" id="ARBA00003921"/>
    </source>
</evidence>
<dbReference type="GO" id="GO:0008762">
    <property type="term" value="F:UDP-N-acetylmuramate dehydrogenase activity"/>
    <property type="evidence" value="ECO:0007669"/>
    <property type="project" value="UniProtKB-UniRule"/>
</dbReference>
<dbReference type="GO" id="GO:0008360">
    <property type="term" value="P:regulation of cell shape"/>
    <property type="evidence" value="ECO:0007669"/>
    <property type="project" value="UniProtKB-KW"/>
</dbReference>
<dbReference type="Gene3D" id="3.30.43.10">
    <property type="entry name" value="Uridine Diphospho-n-acetylenolpyruvylglucosamine Reductase, domain 2"/>
    <property type="match status" value="1"/>
</dbReference>
<evidence type="ECO:0000313" key="21">
    <source>
        <dbReference type="EMBL" id="SNZ02349.1"/>
    </source>
</evidence>
<dbReference type="InterPro" id="IPR036635">
    <property type="entry name" value="MurB_C_sf"/>
</dbReference>
<keyword evidence="9 19" id="KW-0285">Flavoprotein</keyword>
<evidence type="ECO:0000256" key="18">
    <source>
        <dbReference type="ARBA" id="ARBA00048914"/>
    </source>
</evidence>
<accession>A0A285MYR8</accession>
<evidence type="ECO:0000256" key="9">
    <source>
        <dbReference type="ARBA" id="ARBA00022630"/>
    </source>
</evidence>
<dbReference type="EC" id="1.3.1.98" evidence="5 19"/>
<comment type="subcellular location">
    <subcellularLocation>
        <location evidence="3 19">Cytoplasm</location>
    </subcellularLocation>
</comment>
<sequence length="290" mass="32964">MRYIKSEQFVDLSKMCTIRIGGKAKRVYFPDSPEKIKILLSESLERNKRFFPVGIGSNTVFSDGVLDHIFVSTKELKKLSIKNEGDLFYIEAEAGVSFKSIVSIVKKYNLEGFENLSGIPATVGGATVMNAGAFGTEISDIIEKVHWISDRGEYCILERQDIDFSYRKSPFQKKGFVYKVVLRLKKSQKDIPSIIKKHLEERNKKQPLDYPTSGSTFKNPREYPAGYLLEQAGLKGYRIGNVAFSEKHANFLINTGGGKFKELKKLIETAERKIGVLYRIKLEREIEIVE</sequence>
<name>A0A285MYR8_9AQUI</name>
<proteinExistence type="inferred from homology"/>
<dbReference type="GO" id="GO:0071949">
    <property type="term" value="F:FAD binding"/>
    <property type="evidence" value="ECO:0007669"/>
    <property type="project" value="InterPro"/>
</dbReference>
<keyword evidence="14 19" id="KW-0560">Oxidoreductase</keyword>
<evidence type="ECO:0000256" key="17">
    <source>
        <dbReference type="ARBA" id="ARBA00031026"/>
    </source>
</evidence>
<dbReference type="NCBIfam" id="TIGR00179">
    <property type="entry name" value="murB"/>
    <property type="match status" value="1"/>
</dbReference>
<dbReference type="GO" id="GO:0071555">
    <property type="term" value="P:cell wall organization"/>
    <property type="evidence" value="ECO:0007669"/>
    <property type="project" value="UniProtKB-KW"/>
</dbReference>
<comment type="catalytic activity">
    <reaction evidence="18 19">
        <text>UDP-N-acetyl-alpha-D-muramate + NADP(+) = UDP-N-acetyl-3-O-(1-carboxyvinyl)-alpha-D-glucosamine + NADPH + H(+)</text>
        <dbReference type="Rhea" id="RHEA:12248"/>
        <dbReference type="ChEBI" id="CHEBI:15378"/>
        <dbReference type="ChEBI" id="CHEBI:57783"/>
        <dbReference type="ChEBI" id="CHEBI:58349"/>
        <dbReference type="ChEBI" id="CHEBI:68483"/>
        <dbReference type="ChEBI" id="CHEBI:70757"/>
        <dbReference type="EC" id="1.3.1.98"/>
    </reaction>
</comment>
<evidence type="ECO:0000256" key="13">
    <source>
        <dbReference type="ARBA" id="ARBA00022984"/>
    </source>
</evidence>